<dbReference type="GO" id="GO:0016747">
    <property type="term" value="F:acyltransferase activity, transferring groups other than amino-acyl groups"/>
    <property type="evidence" value="ECO:0007669"/>
    <property type="project" value="InterPro"/>
</dbReference>
<evidence type="ECO:0000256" key="2">
    <source>
        <dbReference type="ARBA" id="ARBA00023315"/>
    </source>
</evidence>
<feature type="domain" description="N-acetyltransferase" evidence="3">
    <location>
        <begin position="4"/>
        <end position="142"/>
    </location>
</feature>
<dbReference type="AlphaFoldDB" id="A0A401WEK1"/>
<dbReference type="InterPro" id="IPR016181">
    <property type="entry name" value="Acyl_CoA_acyltransferase"/>
</dbReference>
<accession>A0A401WEK1</accession>
<dbReference type="PANTHER" id="PTHR43877">
    <property type="entry name" value="AMINOALKYLPHOSPHONATE N-ACETYLTRANSFERASE-RELATED-RELATED"/>
    <property type="match status" value="1"/>
</dbReference>
<dbReference type="Gene3D" id="3.40.630.30">
    <property type="match status" value="1"/>
</dbReference>
<dbReference type="InterPro" id="IPR000182">
    <property type="entry name" value="GNAT_dom"/>
</dbReference>
<dbReference type="PROSITE" id="PS51186">
    <property type="entry name" value="GNAT"/>
    <property type="match status" value="1"/>
</dbReference>
<protein>
    <submittedName>
        <fullName evidence="4">N-acetyltransferase</fullName>
    </submittedName>
</protein>
<dbReference type="Pfam" id="PF00583">
    <property type="entry name" value="Acetyltransf_1"/>
    <property type="match status" value="1"/>
</dbReference>
<dbReference type="EMBL" id="BHZD01000001">
    <property type="protein sequence ID" value="GCD47774.1"/>
    <property type="molecule type" value="Genomic_DNA"/>
</dbReference>
<dbReference type="Proteomes" id="UP000286746">
    <property type="component" value="Unassembled WGS sequence"/>
</dbReference>
<comment type="caution">
    <text evidence="4">The sequence shown here is derived from an EMBL/GenBank/DDBJ whole genome shotgun (WGS) entry which is preliminary data.</text>
</comment>
<dbReference type="InterPro" id="IPR050832">
    <property type="entry name" value="Bact_Acetyltransf"/>
</dbReference>
<reference evidence="4 5" key="1">
    <citation type="submission" date="2018-11" db="EMBL/GenBank/DDBJ databases">
        <title>Whole genome sequence of Streptomyces paromomycinus NBRC 15454(T).</title>
        <authorList>
            <person name="Komaki H."/>
            <person name="Tamura T."/>
        </authorList>
    </citation>
    <scope>NUCLEOTIDE SEQUENCE [LARGE SCALE GENOMIC DNA]</scope>
    <source>
        <strain evidence="4 5">NBRC 15454</strain>
    </source>
</reference>
<dbReference type="SUPFAM" id="SSF55729">
    <property type="entry name" value="Acyl-CoA N-acyltransferases (Nat)"/>
    <property type="match status" value="1"/>
</dbReference>
<keyword evidence="1 4" id="KW-0808">Transferase</keyword>
<organism evidence="4 5">
    <name type="scientific">Streptomyces paromomycinus</name>
    <name type="common">Streptomyces rimosus subsp. paromomycinus</name>
    <dbReference type="NCBI Taxonomy" id="92743"/>
    <lineage>
        <taxon>Bacteria</taxon>
        <taxon>Bacillati</taxon>
        <taxon>Actinomycetota</taxon>
        <taxon>Actinomycetes</taxon>
        <taxon>Kitasatosporales</taxon>
        <taxon>Streptomycetaceae</taxon>
        <taxon>Streptomyces</taxon>
    </lineage>
</organism>
<name>A0A401WEK1_STREY</name>
<dbReference type="CDD" id="cd04301">
    <property type="entry name" value="NAT_SF"/>
    <property type="match status" value="1"/>
</dbReference>
<evidence type="ECO:0000259" key="3">
    <source>
        <dbReference type="PROSITE" id="PS51186"/>
    </source>
</evidence>
<evidence type="ECO:0000313" key="4">
    <source>
        <dbReference type="EMBL" id="GCD47774.1"/>
    </source>
</evidence>
<evidence type="ECO:0000256" key="1">
    <source>
        <dbReference type="ARBA" id="ARBA00022679"/>
    </source>
</evidence>
<dbReference type="RefSeq" id="WP_125057813.1">
    <property type="nucleotide sequence ID" value="NZ_BHZD01000001.1"/>
</dbReference>
<keyword evidence="5" id="KW-1185">Reference proteome</keyword>
<proteinExistence type="predicted"/>
<gene>
    <name evidence="4" type="ORF">GKJPGBOP_07567</name>
</gene>
<sequence>MIDLQIRTAVPDDVEAVLAFWREAAEGTSVTDDADGVTRLIARDPQALILAESGGTLVGSVIAGYDGWRCSLYRLAVLPPYRRQGVATALLEAAERRFLAVRGRRGDAMVLESNERAQRAWSAAGYRREDHWRRWVKPLTGA</sequence>
<evidence type="ECO:0000313" key="5">
    <source>
        <dbReference type="Proteomes" id="UP000286746"/>
    </source>
</evidence>
<keyword evidence="2" id="KW-0012">Acyltransferase</keyword>